<dbReference type="AlphaFoldDB" id="A0A165FT39"/>
<sequence>MDMKFGPSQLDVYLRKVERDIDMKARRATSGSRNATFRFFYCCSHAAWECIRCPYMRNILSFCQAPVDVALAFGNCWERLDHGAYSYASEQDPEATGSDFHYWLALSHSTPRGNILPEDYQLDFMRSMNPAIRSPTIPSALYIARTARVGSKCYNIVLSATMATFMTLRAAVSRDVSVALAKQDPFVLAVWQIECILRLVQHDIETKLYWTRRVSVDIDTQRYLQNLGMYSDFALYTVYIRSTITRLHLAIGQLRVRHALYVQKHRSTPVSARNFVDSYLDAQEAAAKDLLEDYKSNHDLLQGRINSIVGASDLRNGANMHDIMRENQKQTEATEGLAREAKRDSERPLMIWLARLLWSTGRRCSVWAYSISTSETLAADVFELRARAGCSLRSPSR</sequence>
<dbReference type="EMBL" id="KV426072">
    <property type="protein sequence ID" value="KZV89487.1"/>
    <property type="molecule type" value="Genomic_DNA"/>
</dbReference>
<reference evidence="1 2" key="1">
    <citation type="journal article" date="2016" name="Mol. Biol. Evol.">
        <title>Comparative Genomics of Early-Diverging Mushroom-Forming Fungi Provides Insights into the Origins of Lignocellulose Decay Capabilities.</title>
        <authorList>
            <person name="Nagy L.G."/>
            <person name="Riley R."/>
            <person name="Tritt A."/>
            <person name="Adam C."/>
            <person name="Daum C."/>
            <person name="Floudas D."/>
            <person name="Sun H."/>
            <person name="Yadav J.S."/>
            <person name="Pangilinan J."/>
            <person name="Larsson K.H."/>
            <person name="Matsuura K."/>
            <person name="Barry K."/>
            <person name="Labutti K."/>
            <person name="Kuo R."/>
            <person name="Ohm R.A."/>
            <person name="Bhattacharya S.S."/>
            <person name="Shirouzu T."/>
            <person name="Yoshinaga Y."/>
            <person name="Martin F.M."/>
            <person name="Grigoriev I.V."/>
            <person name="Hibbett D.S."/>
        </authorList>
    </citation>
    <scope>NUCLEOTIDE SEQUENCE [LARGE SCALE GENOMIC DNA]</scope>
    <source>
        <strain evidence="1 2">HHB12029</strain>
    </source>
</reference>
<evidence type="ECO:0000313" key="1">
    <source>
        <dbReference type="EMBL" id="KZV89487.1"/>
    </source>
</evidence>
<name>A0A165FT39_EXIGL</name>
<dbReference type="Proteomes" id="UP000077266">
    <property type="component" value="Unassembled WGS sequence"/>
</dbReference>
<dbReference type="InParanoid" id="A0A165FT39"/>
<keyword evidence="2" id="KW-1185">Reference proteome</keyword>
<organism evidence="1 2">
    <name type="scientific">Exidia glandulosa HHB12029</name>
    <dbReference type="NCBI Taxonomy" id="1314781"/>
    <lineage>
        <taxon>Eukaryota</taxon>
        <taxon>Fungi</taxon>
        <taxon>Dikarya</taxon>
        <taxon>Basidiomycota</taxon>
        <taxon>Agaricomycotina</taxon>
        <taxon>Agaricomycetes</taxon>
        <taxon>Auriculariales</taxon>
        <taxon>Exidiaceae</taxon>
        <taxon>Exidia</taxon>
    </lineage>
</organism>
<evidence type="ECO:0000313" key="2">
    <source>
        <dbReference type="Proteomes" id="UP000077266"/>
    </source>
</evidence>
<accession>A0A165FT39</accession>
<proteinExistence type="predicted"/>
<protein>
    <submittedName>
        <fullName evidence="1">Uncharacterized protein</fullName>
    </submittedName>
</protein>
<gene>
    <name evidence="1" type="ORF">EXIGLDRAFT_146821</name>
</gene>